<organism evidence="5 6">
    <name type="scientific">Lysobacter soyae</name>
    <dbReference type="NCBI Taxonomy" id="2764185"/>
    <lineage>
        <taxon>Bacteria</taxon>
        <taxon>Pseudomonadati</taxon>
        <taxon>Pseudomonadota</taxon>
        <taxon>Gammaproteobacteria</taxon>
        <taxon>Lysobacterales</taxon>
        <taxon>Lysobacteraceae</taxon>
        <taxon>Lysobacter</taxon>
    </lineage>
</organism>
<keyword evidence="6" id="KW-1185">Reference proteome</keyword>
<protein>
    <submittedName>
        <fullName evidence="5">MarR family winged helix-turn-helix transcriptional regulator</fullName>
    </submittedName>
</protein>
<dbReference type="Proteomes" id="UP000824755">
    <property type="component" value="Chromosome"/>
</dbReference>
<evidence type="ECO:0000256" key="3">
    <source>
        <dbReference type="ARBA" id="ARBA00023163"/>
    </source>
</evidence>
<dbReference type="InterPro" id="IPR052067">
    <property type="entry name" value="Metal_resp_HTH_trans_reg"/>
</dbReference>
<dbReference type="PANTHER" id="PTHR35790">
    <property type="entry name" value="HTH-TYPE TRANSCRIPTIONAL REGULATOR PCHR"/>
    <property type="match status" value="1"/>
</dbReference>
<dbReference type="Gene3D" id="1.10.10.10">
    <property type="entry name" value="Winged helix-like DNA-binding domain superfamily/Winged helix DNA-binding domain"/>
    <property type="match status" value="1"/>
</dbReference>
<evidence type="ECO:0000313" key="6">
    <source>
        <dbReference type="Proteomes" id="UP000824755"/>
    </source>
</evidence>
<dbReference type="PRINTS" id="PR00598">
    <property type="entry name" value="HTHMARR"/>
</dbReference>
<dbReference type="InterPro" id="IPR036390">
    <property type="entry name" value="WH_DNA-bd_sf"/>
</dbReference>
<sequence>MAAKPRKMNADAALVLEEFVPYRLSVLSNRISARIAELYQAEFDLSVTEWRIIAVLGRFHALSANEVAARTAMDKVTVSRTVARLLERKLLKRKFDAGDRRKSILDLSASGTRLHAQIAPLALALEARLLSGFNTLEHEALEALFDKLESGLASLS</sequence>
<dbReference type="Pfam" id="PF12802">
    <property type="entry name" value="MarR_2"/>
    <property type="match status" value="1"/>
</dbReference>
<evidence type="ECO:0000256" key="2">
    <source>
        <dbReference type="ARBA" id="ARBA00023125"/>
    </source>
</evidence>
<name>A0ABX8WQ49_9GAMM</name>
<feature type="domain" description="HTH marR-type" evidence="4">
    <location>
        <begin position="17"/>
        <end position="150"/>
    </location>
</feature>
<dbReference type="SMART" id="SM00347">
    <property type="entry name" value="HTH_MARR"/>
    <property type="match status" value="1"/>
</dbReference>
<evidence type="ECO:0000256" key="1">
    <source>
        <dbReference type="ARBA" id="ARBA00023015"/>
    </source>
</evidence>
<dbReference type="PANTHER" id="PTHR35790:SF4">
    <property type="entry name" value="HTH-TYPE TRANSCRIPTIONAL REGULATOR PCHR"/>
    <property type="match status" value="1"/>
</dbReference>
<evidence type="ECO:0000313" key="5">
    <source>
        <dbReference type="EMBL" id="QYR52763.1"/>
    </source>
</evidence>
<dbReference type="InterPro" id="IPR036388">
    <property type="entry name" value="WH-like_DNA-bd_sf"/>
</dbReference>
<proteinExistence type="predicted"/>
<reference evidence="5 6" key="1">
    <citation type="submission" date="2021-08" db="EMBL/GenBank/DDBJ databases">
        <title>Lysobacter sp. strain CJ11 Genome sequencing and assembly.</title>
        <authorList>
            <person name="Kim I."/>
        </authorList>
    </citation>
    <scope>NUCLEOTIDE SEQUENCE [LARGE SCALE GENOMIC DNA]</scope>
    <source>
        <strain evidence="5 6">CJ11</strain>
    </source>
</reference>
<dbReference type="EMBL" id="CP080544">
    <property type="protein sequence ID" value="QYR52763.1"/>
    <property type="molecule type" value="Genomic_DNA"/>
</dbReference>
<dbReference type="PROSITE" id="PS50995">
    <property type="entry name" value="HTH_MARR_2"/>
    <property type="match status" value="1"/>
</dbReference>
<gene>
    <name evidence="5" type="ORF">H8L67_09305</name>
</gene>
<dbReference type="SUPFAM" id="SSF46785">
    <property type="entry name" value="Winged helix' DNA-binding domain"/>
    <property type="match status" value="1"/>
</dbReference>
<evidence type="ECO:0000259" key="4">
    <source>
        <dbReference type="PROSITE" id="PS50995"/>
    </source>
</evidence>
<accession>A0ABX8WQ49</accession>
<keyword evidence="3" id="KW-0804">Transcription</keyword>
<keyword evidence="1" id="KW-0805">Transcription regulation</keyword>
<dbReference type="InterPro" id="IPR000835">
    <property type="entry name" value="HTH_MarR-typ"/>
</dbReference>
<keyword evidence="2" id="KW-0238">DNA-binding</keyword>
<dbReference type="RefSeq" id="WP_220379555.1">
    <property type="nucleotide sequence ID" value="NZ_CP080544.1"/>
</dbReference>